<evidence type="ECO:0000313" key="1">
    <source>
        <dbReference type="EMBL" id="SVD02819.1"/>
    </source>
</evidence>
<gene>
    <name evidence="1" type="ORF">METZ01_LOCUS355673</name>
</gene>
<sequence>SHHSCNIHINTKLLKVLTYVELGVACPVYEELIQHSIIKIQ</sequence>
<accession>A0A382RYP1</accession>
<feature type="non-terminal residue" evidence="1">
    <location>
        <position position="1"/>
    </location>
</feature>
<name>A0A382RYP1_9ZZZZ</name>
<protein>
    <submittedName>
        <fullName evidence="1">Uncharacterized protein</fullName>
    </submittedName>
</protein>
<proteinExistence type="predicted"/>
<dbReference type="AlphaFoldDB" id="A0A382RYP1"/>
<dbReference type="EMBL" id="UINC01125171">
    <property type="protein sequence ID" value="SVD02819.1"/>
    <property type="molecule type" value="Genomic_DNA"/>
</dbReference>
<reference evidence="1" key="1">
    <citation type="submission" date="2018-05" db="EMBL/GenBank/DDBJ databases">
        <authorList>
            <person name="Lanie J.A."/>
            <person name="Ng W.-L."/>
            <person name="Kazmierczak K.M."/>
            <person name="Andrzejewski T.M."/>
            <person name="Davidsen T.M."/>
            <person name="Wayne K.J."/>
            <person name="Tettelin H."/>
            <person name="Glass J.I."/>
            <person name="Rusch D."/>
            <person name="Podicherti R."/>
            <person name="Tsui H.-C.T."/>
            <person name="Winkler M.E."/>
        </authorList>
    </citation>
    <scope>NUCLEOTIDE SEQUENCE</scope>
</reference>
<organism evidence="1">
    <name type="scientific">marine metagenome</name>
    <dbReference type="NCBI Taxonomy" id="408172"/>
    <lineage>
        <taxon>unclassified sequences</taxon>
        <taxon>metagenomes</taxon>
        <taxon>ecological metagenomes</taxon>
    </lineage>
</organism>